<evidence type="ECO:0000313" key="2">
    <source>
        <dbReference type="Proteomes" id="UP001595868"/>
    </source>
</evidence>
<gene>
    <name evidence="1" type="primary">dpgC</name>
    <name evidence="1" type="ORF">ACFOX0_07635</name>
</gene>
<proteinExistence type="predicted"/>
<accession>A0ABV8KIA2</accession>
<dbReference type="GO" id="GO:0016491">
    <property type="term" value="F:oxidoreductase activity"/>
    <property type="evidence" value="ECO:0007669"/>
    <property type="project" value="UniProtKB-KW"/>
</dbReference>
<dbReference type="EC" id="1.13.11.80" evidence="1"/>
<dbReference type="Gene3D" id="1.20.58.1300">
    <property type="match status" value="1"/>
</dbReference>
<dbReference type="InterPro" id="IPR029045">
    <property type="entry name" value="ClpP/crotonase-like_dom_sf"/>
</dbReference>
<organism evidence="1 2">
    <name type="scientific">Micromonospora zhanjiangensis</name>
    <dbReference type="NCBI Taxonomy" id="1522057"/>
    <lineage>
        <taxon>Bacteria</taxon>
        <taxon>Bacillati</taxon>
        <taxon>Actinomycetota</taxon>
        <taxon>Actinomycetes</taxon>
        <taxon>Micromonosporales</taxon>
        <taxon>Micromonosporaceae</taxon>
        <taxon>Micromonospora</taxon>
    </lineage>
</organism>
<keyword evidence="1" id="KW-0560">Oxidoreductase</keyword>
<sequence length="433" mass="47654">MTVSVSPGRLDADRVRLAGVAADTERLLATLPQPRLRTAGQRAEAAAAHDAARRLRTAFMNAYPDQVYDELTSGRTRHPRLDELVEAAAHTFPGLVPTPEQVARERSRAQVDQEGWQIDQGIFLRGVLRSATSGRHLMDSMLRPTPRALRLLPEFRRTGVLVTDAVRLERRDGVARLTLCRDDCLNAEDERQVDDMETAVDLALLDPAVRVGLVRGGVMSHPRYRGRRVFCAGINLKAISAGRISLTGFLLRRELGYLHKLVRGLSDDDPDRWTPPEQKPWVAAVETFAIGGGCQLLLVFDHVVAAADAYLSLPAAAEGIVPGAGNLRLGRIAGARLGRQVILDGRRVMAAEPDARLLVDEVVPPEEMDEAVERSLARLRGDAVVANRRMINLAEEPLDGLREYLAEFALEQALRIHADDVIDKVGRFAERSA</sequence>
<dbReference type="Pfam" id="PF00378">
    <property type="entry name" value="ECH_1"/>
    <property type="match status" value="1"/>
</dbReference>
<protein>
    <submittedName>
        <fullName evidence="1">(3,5-dihydroxyphenyl)acetyl-CoA 1,2-dioxygenase DpgC</fullName>
        <ecNumber evidence="1">1.13.11.80</ecNumber>
    </submittedName>
</protein>
<dbReference type="EMBL" id="JBHSBN010000003">
    <property type="protein sequence ID" value="MFC4105805.1"/>
    <property type="molecule type" value="Genomic_DNA"/>
</dbReference>
<keyword evidence="2" id="KW-1185">Reference proteome</keyword>
<dbReference type="PANTHER" id="PTHR11941">
    <property type="entry name" value="ENOYL-COA HYDRATASE-RELATED"/>
    <property type="match status" value="1"/>
</dbReference>
<dbReference type="Gene3D" id="3.90.226.10">
    <property type="entry name" value="2-enoyl-CoA Hydratase, Chain A, domain 1"/>
    <property type="match status" value="1"/>
</dbReference>
<dbReference type="InterPro" id="IPR053482">
    <property type="entry name" value="DPA-CoA_Dioxygenase"/>
</dbReference>
<reference evidence="2" key="1">
    <citation type="journal article" date="2019" name="Int. J. Syst. Evol. Microbiol.">
        <title>The Global Catalogue of Microorganisms (GCM) 10K type strain sequencing project: providing services to taxonomists for standard genome sequencing and annotation.</title>
        <authorList>
            <consortium name="The Broad Institute Genomics Platform"/>
            <consortium name="The Broad Institute Genome Sequencing Center for Infectious Disease"/>
            <person name="Wu L."/>
            <person name="Ma J."/>
        </authorList>
    </citation>
    <scope>NUCLEOTIDE SEQUENCE [LARGE SCALE GENOMIC DNA]</scope>
    <source>
        <strain evidence="2">2902at01</strain>
    </source>
</reference>
<dbReference type="SUPFAM" id="SSF52096">
    <property type="entry name" value="ClpP/crotonase"/>
    <property type="match status" value="1"/>
</dbReference>
<dbReference type="NCBIfam" id="NF042432">
    <property type="entry name" value="DHPACoAdixog_DpgC"/>
    <property type="match status" value="1"/>
</dbReference>
<comment type="caution">
    <text evidence="1">The sequence shown here is derived from an EMBL/GenBank/DDBJ whole genome shotgun (WGS) entry which is preliminary data.</text>
</comment>
<dbReference type="CDD" id="cd06558">
    <property type="entry name" value="crotonase-like"/>
    <property type="match status" value="1"/>
</dbReference>
<evidence type="ECO:0000313" key="1">
    <source>
        <dbReference type="EMBL" id="MFC4105805.1"/>
    </source>
</evidence>
<name>A0ABV8KIA2_9ACTN</name>
<dbReference type="InterPro" id="IPR001753">
    <property type="entry name" value="Enoyl-CoA_hydra/iso"/>
</dbReference>
<dbReference type="RefSeq" id="WP_377543053.1">
    <property type="nucleotide sequence ID" value="NZ_JBHSBN010000003.1"/>
</dbReference>
<dbReference type="PANTHER" id="PTHR11941:SF54">
    <property type="entry name" value="ENOYL-COA HYDRATASE, MITOCHONDRIAL"/>
    <property type="match status" value="1"/>
</dbReference>
<dbReference type="Proteomes" id="UP001595868">
    <property type="component" value="Unassembled WGS sequence"/>
</dbReference>